<keyword evidence="2" id="KW-1185">Reference proteome</keyword>
<evidence type="ECO:0000313" key="2">
    <source>
        <dbReference type="Proteomes" id="UP001199469"/>
    </source>
</evidence>
<sequence length="113" mass="11791">MIHKIGTWVRNSASGAITDASFDGFSMSIIAGNWGFSTTIPWRIVSDGDLIAASADLEPAQEALKAILGTTLADVVPMGRLMLGDPALVPSSGSAIEVFSDTQIDPWALSTPT</sequence>
<proteinExistence type="predicted"/>
<reference evidence="1 2" key="1">
    <citation type="submission" date="2021-11" db="EMBL/GenBank/DDBJ databases">
        <title>Draft genome sequence of Actinomycetospora sp. SF1 isolated from the rhizosphere soil.</title>
        <authorList>
            <person name="Duangmal K."/>
            <person name="Chantavorakit T."/>
        </authorList>
    </citation>
    <scope>NUCLEOTIDE SEQUENCE [LARGE SCALE GENOMIC DNA]</scope>
    <source>
        <strain evidence="1 2">TBRC 5722</strain>
    </source>
</reference>
<dbReference type="EMBL" id="JAJNDB010000002">
    <property type="protein sequence ID" value="MCD2194480.1"/>
    <property type="molecule type" value="Genomic_DNA"/>
</dbReference>
<dbReference type="RefSeq" id="WP_230734486.1">
    <property type="nucleotide sequence ID" value="NZ_JAJNDB010000002.1"/>
</dbReference>
<name>A0ABS8PAD3_9PSEU</name>
<dbReference type="Proteomes" id="UP001199469">
    <property type="component" value="Unassembled WGS sequence"/>
</dbReference>
<evidence type="ECO:0000313" key="1">
    <source>
        <dbReference type="EMBL" id="MCD2194480.1"/>
    </source>
</evidence>
<gene>
    <name evidence="1" type="ORF">LQ327_13985</name>
</gene>
<accession>A0ABS8PAD3</accession>
<protein>
    <submittedName>
        <fullName evidence="1">Uncharacterized protein</fullName>
    </submittedName>
</protein>
<comment type="caution">
    <text evidence="1">The sequence shown here is derived from an EMBL/GenBank/DDBJ whole genome shotgun (WGS) entry which is preliminary data.</text>
</comment>
<organism evidence="1 2">
    <name type="scientific">Actinomycetospora endophytica</name>
    <dbReference type="NCBI Taxonomy" id="2291215"/>
    <lineage>
        <taxon>Bacteria</taxon>
        <taxon>Bacillati</taxon>
        <taxon>Actinomycetota</taxon>
        <taxon>Actinomycetes</taxon>
        <taxon>Pseudonocardiales</taxon>
        <taxon>Pseudonocardiaceae</taxon>
        <taxon>Actinomycetospora</taxon>
    </lineage>
</organism>